<dbReference type="Gene3D" id="1.20.1560.10">
    <property type="entry name" value="ABC transporter type 1, transmembrane domain"/>
    <property type="match status" value="1"/>
</dbReference>
<name>A0A2C6KLX9_9APIC</name>
<dbReference type="RefSeq" id="XP_067919215.1">
    <property type="nucleotide sequence ID" value="XM_068068809.1"/>
</dbReference>
<dbReference type="Proteomes" id="UP000221165">
    <property type="component" value="Unassembled WGS sequence"/>
</dbReference>
<dbReference type="GO" id="GO:0016020">
    <property type="term" value="C:membrane"/>
    <property type="evidence" value="ECO:0007669"/>
    <property type="project" value="InterPro"/>
</dbReference>
<evidence type="ECO:0000256" key="2">
    <source>
        <dbReference type="ARBA" id="ARBA00022989"/>
    </source>
</evidence>
<keyword evidence="1 4" id="KW-0812">Transmembrane</keyword>
<evidence type="ECO:0000313" key="5">
    <source>
        <dbReference type="EMBL" id="PHJ17495.1"/>
    </source>
</evidence>
<keyword evidence="2 4" id="KW-1133">Transmembrane helix</keyword>
<protein>
    <submittedName>
        <fullName evidence="5">Abc transporter family protein</fullName>
    </submittedName>
</protein>
<sequence>LLPTSLEFSLVLYLLASKVGGIVAGITVATMVAYVAFTTVVTAKRTLIRRAMNKAEQQSS</sequence>
<dbReference type="VEuPathDB" id="ToxoDB:CSUI_008683"/>
<organism evidence="5 6">
    <name type="scientific">Cystoisospora suis</name>
    <dbReference type="NCBI Taxonomy" id="483139"/>
    <lineage>
        <taxon>Eukaryota</taxon>
        <taxon>Sar</taxon>
        <taxon>Alveolata</taxon>
        <taxon>Apicomplexa</taxon>
        <taxon>Conoidasida</taxon>
        <taxon>Coccidia</taxon>
        <taxon>Eucoccidiorida</taxon>
        <taxon>Eimeriorina</taxon>
        <taxon>Sarcocystidae</taxon>
        <taxon>Cystoisospora</taxon>
    </lineage>
</organism>
<evidence type="ECO:0000256" key="4">
    <source>
        <dbReference type="SAM" id="Phobius"/>
    </source>
</evidence>
<evidence type="ECO:0000256" key="1">
    <source>
        <dbReference type="ARBA" id="ARBA00022692"/>
    </source>
</evidence>
<reference evidence="5 6" key="1">
    <citation type="journal article" date="2017" name="Int. J. Parasitol.">
        <title>The genome of the protozoan parasite Cystoisospora suis and a reverse vaccinology approach to identify vaccine candidates.</title>
        <authorList>
            <person name="Palmieri N."/>
            <person name="Shrestha A."/>
            <person name="Ruttkowski B."/>
            <person name="Beck T."/>
            <person name="Vogl C."/>
            <person name="Tomley F."/>
            <person name="Blake D.P."/>
            <person name="Joachim A."/>
        </authorList>
    </citation>
    <scope>NUCLEOTIDE SEQUENCE [LARGE SCALE GENOMIC DNA]</scope>
    <source>
        <strain evidence="5 6">Wien I</strain>
    </source>
</reference>
<feature type="non-terminal residue" evidence="5">
    <location>
        <position position="1"/>
    </location>
</feature>
<evidence type="ECO:0000256" key="3">
    <source>
        <dbReference type="ARBA" id="ARBA00023136"/>
    </source>
</evidence>
<gene>
    <name evidence="5" type="ORF">CSUI_008683</name>
</gene>
<evidence type="ECO:0000313" key="6">
    <source>
        <dbReference type="Proteomes" id="UP000221165"/>
    </source>
</evidence>
<dbReference type="AlphaFoldDB" id="A0A2C6KLX9"/>
<comment type="caution">
    <text evidence="5">The sequence shown here is derived from an EMBL/GenBank/DDBJ whole genome shotgun (WGS) entry which is preliminary data.</text>
</comment>
<dbReference type="GO" id="GO:0005524">
    <property type="term" value="F:ATP binding"/>
    <property type="evidence" value="ECO:0007669"/>
    <property type="project" value="InterPro"/>
</dbReference>
<proteinExistence type="predicted"/>
<feature type="non-terminal residue" evidence="5">
    <location>
        <position position="60"/>
    </location>
</feature>
<dbReference type="EMBL" id="MIGC01004922">
    <property type="protein sequence ID" value="PHJ17495.1"/>
    <property type="molecule type" value="Genomic_DNA"/>
</dbReference>
<dbReference type="InterPro" id="IPR036640">
    <property type="entry name" value="ABC1_TM_sf"/>
</dbReference>
<keyword evidence="6" id="KW-1185">Reference proteome</keyword>
<dbReference type="GeneID" id="94432020"/>
<keyword evidence="3 4" id="KW-0472">Membrane</keyword>
<accession>A0A2C6KLX9</accession>
<feature type="transmembrane region" description="Helical" evidence="4">
    <location>
        <begin position="20"/>
        <end position="43"/>
    </location>
</feature>